<reference evidence="1 2" key="1">
    <citation type="submission" date="2023-07" db="EMBL/GenBank/DDBJ databases">
        <title>Comparative genomics of wheat-associated soil bacteria to identify genetic determinants of phenazine resistance.</title>
        <authorList>
            <person name="Mouncey N."/>
        </authorList>
    </citation>
    <scope>NUCLEOTIDE SEQUENCE [LARGE SCALE GENOMIC DNA]</scope>
    <source>
        <strain evidence="1 2">W2I16</strain>
    </source>
</reference>
<name>A0ABU0RP90_9ACTN</name>
<keyword evidence="2" id="KW-1185">Reference proteome</keyword>
<protein>
    <submittedName>
        <fullName evidence="1">Uncharacterized protein</fullName>
    </submittedName>
</protein>
<evidence type="ECO:0000313" key="2">
    <source>
        <dbReference type="Proteomes" id="UP001223072"/>
    </source>
</evidence>
<accession>A0ABU0RP90</accession>
<dbReference type="EMBL" id="JAUSZS010000004">
    <property type="protein sequence ID" value="MDQ0933779.1"/>
    <property type="molecule type" value="Genomic_DNA"/>
</dbReference>
<evidence type="ECO:0000313" key="1">
    <source>
        <dbReference type="EMBL" id="MDQ0933779.1"/>
    </source>
</evidence>
<dbReference type="Proteomes" id="UP001223072">
    <property type="component" value="Unassembled WGS sequence"/>
</dbReference>
<dbReference type="RefSeq" id="WP_307627495.1">
    <property type="nucleotide sequence ID" value="NZ_JAUSZS010000004.1"/>
</dbReference>
<comment type="caution">
    <text evidence="1">The sequence shown here is derived from an EMBL/GenBank/DDBJ whole genome shotgun (WGS) entry which is preliminary data.</text>
</comment>
<proteinExistence type="predicted"/>
<gene>
    <name evidence="1" type="ORF">QFZ49_003719</name>
</gene>
<organism evidence="1 2">
    <name type="scientific">Streptomyces turgidiscabies</name>
    <dbReference type="NCBI Taxonomy" id="85558"/>
    <lineage>
        <taxon>Bacteria</taxon>
        <taxon>Bacillati</taxon>
        <taxon>Actinomycetota</taxon>
        <taxon>Actinomycetes</taxon>
        <taxon>Kitasatosporales</taxon>
        <taxon>Streptomycetaceae</taxon>
        <taxon>Streptomyces</taxon>
    </lineage>
</organism>
<sequence>MSRRRHTANSINDNDLDALYANANRGWRRGDRWKDRAIKAEAALERLTRWCDQLDEGTQRLTGEPTAVHPVAANVRHQLAEPEENSAP</sequence>